<feature type="compositionally biased region" description="Low complexity" evidence="1">
    <location>
        <begin position="119"/>
        <end position="138"/>
    </location>
</feature>
<keyword evidence="4" id="KW-1185">Reference proteome</keyword>
<dbReference type="InterPro" id="IPR041667">
    <property type="entry name" value="Cupin_8"/>
</dbReference>
<dbReference type="OrthoDB" id="415358at2759"/>
<name>A0A9K3M2B0_9STRA</name>
<reference evidence="3" key="1">
    <citation type="journal article" date="2021" name="Sci. Rep.">
        <title>Diploid genomic architecture of Nitzschia inconspicua, an elite biomass production diatom.</title>
        <authorList>
            <person name="Oliver A."/>
            <person name="Podell S."/>
            <person name="Pinowska A."/>
            <person name="Traller J.C."/>
            <person name="Smith S.R."/>
            <person name="McClure R."/>
            <person name="Beliaev A."/>
            <person name="Bohutskyi P."/>
            <person name="Hill E.A."/>
            <person name="Rabines A."/>
            <person name="Zheng H."/>
            <person name="Allen L.Z."/>
            <person name="Kuo A."/>
            <person name="Grigoriev I.V."/>
            <person name="Allen A.E."/>
            <person name="Hazlebeck D."/>
            <person name="Allen E.E."/>
        </authorList>
    </citation>
    <scope>NUCLEOTIDE SEQUENCE</scope>
    <source>
        <strain evidence="3">Hildebrandi</strain>
    </source>
</reference>
<evidence type="ECO:0000313" key="3">
    <source>
        <dbReference type="EMBL" id="KAG7372769.1"/>
    </source>
</evidence>
<proteinExistence type="predicted"/>
<accession>A0A9K3M2B0</accession>
<dbReference type="EMBL" id="JAGRRH010000003">
    <property type="protein sequence ID" value="KAG7372769.1"/>
    <property type="molecule type" value="Genomic_DNA"/>
</dbReference>
<dbReference type="Proteomes" id="UP000693970">
    <property type="component" value="Unassembled WGS sequence"/>
</dbReference>
<organism evidence="3 4">
    <name type="scientific">Nitzschia inconspicua</name>
    <dbReference type="NCBI Taxonomy" id="303405"/>
    <lineage>
        <taxon>Eukaryota</taxon>
        <taxon>Sar</taxon>
        <taxon>Stramenopiles</taxon>
        <taxon>Ochrophyta</taxon>
        <taxon>Bacillariophyta</taxon>
        <taxon>Bacillariophyceae</taxon>
        <taxon>Bacillariophycidae</taxon>
        <taxon>Bacillariales</taxon>
        <taxon>Bacillariaceae</taxon>
        <taxon>Nitzschia</taxon>
    </lineage>
</organism>
<evidence type="ECO:0000313" key="4">
    <source>
        <dbReference type="Proteomes" id="UP000693970"/>
    </source>
</evidence>
<feature type="region of interest" description="Disordered" evidence="1">
    <location>
        <begin position="111"/>
        <end position="144"/>
    </location>
</feature>
<dbReference type="Pfam" id="PF13621">
    <property type="entry name" value="Cupin_8"/>
    <property type="match status" value="1"/>
</dbReference>
<evidence type="ECO:0000256" key="1">
    <source>
        <dbReference type="SAM" id="MobiDB-lite"/>
    </source>
</evidence>
<reference evidence="3" key="2">
    <citation type="submission" date="2021-04" db="EMBL/GenBank/DDBJ databases">
        <authorList>
            <person name="Podell S."/>
        </authorList>
    </citation>
    <scope>NUCLEOTIDE SEQUENCE</scope>
    <source>
        <strain evidence="3">Hildebrandi</strain>
    </source>
</reference>
<feature type="domain" description="Cupin-like" evidence="2">
    <location>
        <begin position="52"/>
        <end position="114"/>
    </location>
</feature>
<protein>
    <submittedName>
        <fullName evidence="3">Cupin-like domain containing protein</fullName>
    </submittedName>
</protein>
<evidence type="ECO:0000259" key="2">
    <source>
        <dbReference type="Pfam" id="PF13621"/>
    </source>
</evidence>
<gene>
    <name evidence="3" type="ORF">IV203_018912</name>
</gene>
<sequence>MGYEHKILDTITNGWMPTKYNNNPLKVLNYLISSNEDKTSATTTREETTLKQNWIQCRVGERGITTPVHYDDGQNMIGMITGAKRYNLLPPNQCSKLSIFTDRDHSLFQHSTLNSGRMGNQQQQQQDEQQQGDNNNNNMLGALG</sequence>
<comment type="caution">
    <text evidence="3">The sequence shown here is derived from an EMBL/GenBank/DDBJ whole genome shotgun (WGS) entry which is preliminary data.</text>
</comment>
<dbReference type="AlphaFoldDB" id="A0A9K3M2B0"/>